<keyword evidence="3" id="KW-1185">Reference proteome</keyword>
<reference evidence="2 3" key="1">
    <citation type="submission" date="2014-06" db="EMBL/GenBank/DDBJ databases">
        <authorList>
            <consortium name="DOE Joint Genome Institute"/>
            <person name="Kuo A."/>
            <person name="Kohler A."/>
            <person name="Nagy L.G."/>
            <person name="Floudas D."/>
            <person name="Copeland A."/>
            <person name="Barry K.W."/>
            <person name="Cichocki N."/>
            <person name="Veneault-Fourrey C."/>
            <person name="LaButti K."/>
            <person name="Lindquist E.A."/>
            <person name="Lipzen A."/>
            <person name="Lundell T."/>
            <person name="Morin E."/>
            <person name="Murat C."/>
            <person name="Sun H."/>
            <person name="Tunlid A."/>
            <person name="Henrissat B."/>
            <person name="Grigoriev I.V."/>
            <person name="Hibbett D.S."/>
            <person name="Martin F."/>
            <person name="Nordberg H.P."/>
            <person name="Cantor M.N."/>
            <person name="Hua S.X."/>
        </authorList>
    </citation>
    <scope>NUCLEOTIDE SEQUENCE [LARGE SCALE GENOMIC DNA]</scope>
    <source>
        <strain evidence="2 3">ATCC 200175</strain>
    </source>
</reference>
<dbReference type="Proteomes" id="UP000053647">
    <property type="component" value="Unassembled WGS sequence"/>
</dbReference>
<name>A0A0C9TNQ3_PAXIN</name>
<gene>
    <name evidence="2" type="ORF">PAXINDRAFT_18036</name>
</gene>
<dbReference type="HOGENOM" id="CLU_1669944_0_0_1"/>
<sequence length="158" mass="17465">MQGCLAIAKGSSDSTGEFLAGEEKVERREEWALELRHHLRHRTTSLGNFSPQAIPVDVAVGRDFDGWSSALGGFRFEQKATDLPTHPQEQPTFKAVLATMAGTFHSSQQLRDLWPPRHLLTPPFLEVLATADALKSTQYPSKSIPLSGAQREPSEEVE</sequence>
<feature type="region of interest" description="Disordered" evidence="1">
    <location>
        <begin position="139"/>
        <end position="158"/>
    </location>
</feature>
<evidence type="ECO:0000313" key="3">
    <source>
        <dbReference type="Proteomes" id="UP000053647"/>
    </source>
</evidence>
<dbReference type="EMBL" id="KN819544">
    <property type="protein sequence ID" value="KIJ08861.1"/>
    <property type="molecule type" value="Genomic_DNA"/>
</dbReference>
<protein>
    <submittedName>
        <fullName evidence="2">Uncharacterized protein</fullName>
    </submittedName>
</protein>
<accession>A0A0C9TNQ3</accession>
<proteinExistence type="predicted"/>
<dbReference type="AlphaFoldDB" id="A0A0C9TNQ3"/>
<feature type="region of interest" description="Disordered" evidence="1">
    <location>
        <begin position="1"/>
        <end position="21"/>
    </location>
</feature>
<reference evidence="3" key="2">
    <citation type="submission" date="2015-01" db="EMBL/GenBank/DDBJ databases">
        <title>Evolutionary Origins and Diversification of the Mycorrhizal Mutualists.</title>
        <authorList>
            <consortium name="DOE Joint Genome Institute"/>
            <consortium name="Mycorrhizal Genomics Consortium"/>
            <person name="Kohler A."/>
            <person name="Kuo A."/>
            <person name="Nagy L.G."/>
            <person name="Floudas D."/>
            <person name="Copeland A."/>
            <person name="Barry K.W."/>
            <person name="Cichocki N."/>
            <person name="Veneault-Fourrey C."/>
            <person name="LaButti K."/>
            <person name="Lindquist E.A."/>
            <person name="Lipzen A."/>
            <person name="Lundell T."/>
            <person name="Morin E."/>
            <person name="Murat C."/>
            <person name="Riley R."/>
            <person name="Ohm R."/>
            <person name="Sun H."/>
            <person name="Tunlid A."/>
            <person name="Henrissat B."/>
            <person name="Grigoriev I.V."/>
            <person name="Hibbett D.S."/>
            <person name="Martin F."/>
        </authorList>
    </citation>
    <scope>NUCLEOTIDE SEQUENCE [LARGE SCALE GENOMIC DNA]</scope>
    <source>
        <strain evidence="3">ATCC 200175</strain>
    </source>
</reference>
<evidence type="ECO:0000313" key="2">
    <source>
        <dbReference type="EMBL" id="KIJ08861.1"/>
    </source>
</evidence>
<organism evidence="2 3">
    <name type="scientific">Paxillus involutus ATCC 200175</name>
    <dbReference type="NCBI Taxonomy" id="664439"/>
    <lineage>
        <taxon>Eukaryota</taxon>
        <taxon>Fungi</taxon>
        <taxon>Dikarya</taxon>
        <taxon>Basidiomycota</taxon>
        <taxon>Agaricomycotina</taxon>
        <taxon>Agaricomycetes</taxon>
        <taxon>Agaricomycetidae</taxon>
        <taxon>Boletales</taxon>
        <taxon>Paxilineae</taxon>
        <taxon>Paxillaceae</taxon>
        <taxon>Paxillus</taxon>
    </lineage>
</organism>
<evidence type="ECO:0000256" key="1">
    <source>
        <dbReference type="SAM" id="MobiDB-lite"/>
    </source>
</evidence>